<evidence type="ECO:0000313" key="5">
    <source>
        <dbReference type="Proteomes" id="UP000005435"/>
    </source>
</evidence>
<evidence type="ECO:0000256" key="2">
    <source>
        <dbReference type="RuleBase" id="RU003523"/>
    </source>
</evidence>
<dbReference type="PANTHER" id="PTHR42880:SF1">
    <property type="entry name" value="ISOPROPYLMALATE_HOMOCITRATE_CITRAMALATE SYNTHASE FAMILY PROTEIN"/>
    <property type="match status" value="1"/>
</dbReference>
<proteinExistence type="inferred from homology"/>
<dbReference type="OrthoDB" id="9804858at2"/>
<name>G8LZM6_ACECE</name>
<dbReference type="PROSITE" id="PS00816">
    <property type="entry name" value="AIPM_HOMOCIT_SYNTH_2"/>
    <property type="match status" value="1"/>
</dbReference>
<gene>
    <name evidence="4" type="ordered locus">Clocl_1270</name>
</gene>
<dbReference type="Proteomes" id="UP000005435">
    <property type="component" value="Chromosome"/>
</dbReference>
<dbReference type="GO" id="GO:0019752">
    <property type="term" value="P:carboxylic acid metabolic process"/>
    <property type="evidence" value="ECO:0007669"/>
    <property type="project" value="InterPro"/>
</dbReference>
<feature type="domain" description="Pyruvate carboxyltransferase" evidence="3">
    <location>
        <begin position="3"/>
        <end position="255"/>
    </location>
</feature>
<organism evidence="4 5">
    <name type="scientific">Acetivibrio clariflavus (strain DSM 19732 / NBRC 101661 / EBR45)</name>
    <name type="common">Clostridium clariflavum</name>
    <dbReference type="NCBI Taxonomy" id="720554"/>
    <lineage>
        <taxon>Bacteria</taxon>
        <taxon>Bacillati</taxon>
        <taxon>Bacillota</taxon>
        <taxon>Clostridia</taxon>
        <taxon>Eubacteriales</taxon>
        <taxon>Oscillospiraceae</taxon>
        <taxon>Acetivibrio</taxon>
    </lineage>
</organism>
<sequence>MKVKIVDTTLRDGEQRPGIALRASEKIDIAKMLSNLGIYQIEAGIPAMGGEEKKYVAKLMELGLKSRISAWNRMNIKDIKDSMDCMPHIIHISIPSSDIQIRKKLQKDRIWVEENMKRCIALAKDKGYEVTVGLEDASRAEPEFLAKIIGIASAMGVKRVRYADTVGILYRQDIYERIRKIKRQFKRIDLEIHTHNDLGMAVSNSIAAVKAGATYVDCTIGGIGERAGNCDYIKFITAAKAFCGLMNEIDLKKTLKVQNNILGMIRPAAS</sequence>
<dbReference type="InterPro" id="IPR000891">
    <property type="entry name" value="PYR_CT"/>
</dbReference>
<dbReference type="Pfam" id="PF00682">
    <property type="entry name" value="HMGL-like"/>
    <property type="match status" value="1"/>
</dbReference>
<evidence type="ECO:0000256" key="1">
    <source>
        <dbReference type="ARBA" id="ARBA00022679"/>
    </source>
</evidence>
<evidence type="ECO:0000259" key="3">
    <source>
        <dbReference type="PROSITE" id="PS50991"/>
    </source>
</evidence>
<dbReference type="PROSITE" id="PS50991">
    <property type="entry name" value="PYR_CT"/>
    <property type="match status" value="1"/>
</dbReference>
<dbReference type="EMBL" id="CP003065">
    <property type="protein sequence ID" value="AEV67927.1"/>
    <property type="molecule type" value="Genomic_DNA"/>
</dbReference>
<dbReference type="SUPFAM" id="SSF51569">
    <property type="entry name" value="Aldolase"/>
    <property type="match status" value="1"/>
</dbReference>
<dbReference type="Gene3D" id="3.20.20.70">
    <property type="entry name" value="Aldolase class I"/>
    <property type="match status" value="1"/>
</dbReference>
<evidence type="ECO:0000313" key="4">
    <source>
        <dbReference type="EMBL" id="AEV67927.1"/>
    </source>
</evidence>
<dbReference type="RefSeq" id="WP_014254542.1">
    <property type="nucleotide sequence ID" value="NC_016627.1"/>
</dbReference>
<accession>G8LZM6</accession>
<dbReference type="InterPro" id="IPR002034">
    <property type="entry name" value="AIPM/Hcit_synth_CS"/>
</dbReference>
<dbReference type="STRING" id="720554.Clocl_1270"/>
<reference evidence="4 5" key="2">
    <citation type="journal article" date="2012" name="Stand. Genomic Sci.">
        <title>Complete Genome Sequence of Clostridium clariflavum DSM 19732.</title>
        <authorList>
            <person name="Izquierdo J.A."/>
            <person name="Goodwin L."/>
            <person name="Davenport K.W."/>
            <person name="Teshima H."/>
            <person name="Bruce D."/>
            <person name="Detter C."/>
            <person name="Tapia R."/>
            <person name="Han S."/>
            <person name="Land M."/>
            <person name="Hauser L."/>
            <person name="Jeffries C.D."/>
            <person name="Han J."/>
            <person name="Pitluck S."/>
            <person name="Nolan M."/>
            <person name="Chen A."/>
            <person name="Huntemann M."/>
            <person name="Mavromatis K."/>
            <person name="Mikhailova N."/>
            <person name="Liolios K."/>
            <person name="Woyke T."/>
            <person name="Lynd L.R."/>
        </authorList>
    </citation>
    <scope>NUCLEOTIDE SEQUENCE [LARGE SCALE GENOMIC DNA]</scope>
    <source>
        <strain evidence="5">DSM 19732 / NBRC 101661 / EBR45</strain>
    </source>
</reference>
<comment type="similarity">
    <text evidence="2">Belongs to the alpha-IPM synthase/homocitrate synthase family.</text>
</comment>
<dbReference type="InterPro" id="IPR013785">
    <property type="entry name" value="Aldolase_TIM"/>
</dbReference>
<protein>
    <submittedName>
        <fullName evidence="4">Isopropylmalate/homocitrate/citramalate synthase</fullName>
    </submittedName>
</protein>
<dbReference type="GO" id="GO:0046912">
    <property type="term" value="F:acyltransferase activity, acyl groups converted into alkyl on transfer"/>
    <property type="evidence" value="ECO:0007669"/>
    <property type="project" value="InterPro"/>
</dbReference>
<dbReference type="PROSITE" id="PS00815">
    <property type="entry name" value="AIPM_HOMOCIT_SYNTH_1"/>
    <property type="match status" value="1"/>
</dbReference>
<dbReference type="PANTHER" id="PTHR42880">
    <property type="entry name" value="HOMOCITRATE SYNTHASE"/>
    <property type="match status" value="1"/>
</dbReference>
<dbReference type="HOGENOM" id="CLU_022158_4_1_9"/>
<dbReference type="AlphaFoldDB" id="G8LZM6"/>
<keyword evidence="1 2" id="KW-0808">Transferase</keyword>
<dbReference type="KEGG" id="ccl:Clocl_1270"/>
<dbReference type="eggNOG" id="COG0119">
    <property type="taxonomic scope" value="Bacteria"/>
</dbReference>
<reference evidence="5" key="1">
    <citation type="submission" date="2011-12" db="EMBL/GenBank/DDBJ databases">
        <title>Complete sequence of Clostridium clariflavum DSM 19732.</title>
        <authorList>
            <consortium name="US DOE Joint Genome Institute"/>
            <person name="Lucas S."/>
            <person name="Han J."/>
            <person name="Lapidus A."/>
            <person name="Cheng J.-F."/>
            <person name="Goodwin L."/>
            <person name="Pitluck S."/>
            <person name="Peters L."/>
            <person name="Teshima H."/>
            <person name="Detter J.C."/>
            <person name="Han C."/>
            <person name="Tapia R."/>
            <person name="Land M."/>
            <person name="Hauser L."/>
            <person name="Kyrpides N."/>
            <person name="Ivanova N."/>
            <person name="Pagani I."/>
            <person name="Kitzmiller T."/>
            <person name="Lynd L."/>
            <person name="Izquierdo J."/>
            <person name="Woyke T."/>
        </authorList>
    </citation>
    <scope>NUCLEOTIDE SEQUENCE [LARGE SCALE GENOMIC DNA]</scope>
    <source>
        <strain evidence="5">DSM 19732 / NBRC 101661 / EBR45</strain>
    </source>
</reference>
<keyword evidence="5" id="KW-1185">Reference proteome</keyword>